<protein>
    <submittedName>
        <fullName evidence="3">Integrase core domain-containing protein</fullName>
    </submittedName>
</protein>
<reference evidence="3" key="1">
    <citation type="submission" date="2021-09" db="EMBL/GenBank/DDBJ databases">
        <title>A high-quality genome of the endoparasitic fungus Hirsutella rhossiliensis with a comparison of Hirsutella genomes reveals transposable elements contributing to genome size variation.</title>
        <authorList>
            <person name="Lin R."/>
            <person name="Jiao Y."/>
            <person name="Sun X."/>
            <person name="Ling J."/>
            <person name="Xie B."/>
            <person name="Cheng X."/>
        </authorList>
    </citation>
    <scope>NUCLEOTIDE SEQUENCE</scope>
    <source>
        <strain evidence="3">HR02</strain>
    </source>
</reference>
<dbReference type="GO" id="GO:0015074">
    <property type="term" value="P:DNA integration"/>
    <property type="evidence" value="ECO:0007669"/>
    <property type="project" value="InterPro"/>
</dbReference>
<dbReference type="PANTHER" id="PTHR37984:SF15">
    <property type="entry name" value="INTEGRASE CATALYTIC DOMAIN-CONTAINING PROTEIN"/>
    <property type="match status" value="1"/>
</dbReference>
<evidence type="ECO:0000313" key="3">
    <source>
        <dbReference type="EMBL" id="KAH0957158.1"/>
    </source>
</evidence>
<dbReference type="PANTHER" id="PTHR37984">
    <property type="entry name" value="PROTEIN CBG26694"/>
    <property type="match status" value="1"/>
</dbReference>
<gene>
    <name evidence="3" type="ORF">HRG_11707</name>
</gene>
<dbReference type="GO" id="GO:0005634">
    <property type="term" value="C:nucleus"/>
    <property type="evidence" value="ECO:0007669"/>
    <property type="project" value="UniProtKB-ARBA"/>
</dbReference>
<proteinExistence type="predicted"/>
<comment type="caution">
    <text evidence="3">The sequence shown here is derived from an EMBL/GenBank/DDBJ whole genome shotgun (WGS) entry which is preliminary data.</text>
</comment>
<dbReference type="OrthoDB" id="5101518at2759"/>
<accession>A0A9P8ML34</accession>
<dbReference type="InterPro" id="IPR001584">
    <property type="entry name" value="Integrase_cat-core"/>
</dbReference>
<dbReference type="RefSeq" id="XP_044714672.1">
    <property type="nucleotide sequence ID" value="XM_044870177.1"/>
</dbReference>
<dbReference type="Gene3D" id="3.30.420.10">
    <property type="entry name" value="Ribonuclease H-like superfamily/Ribonuclease H"/>
    <property type="match status" value="1"/>
</dbReference>
<dbReference type="GO" id="GO:0003723">
    <property type="term" value="F:RNA binding"/>
    <property type="evidence" value="ECO:0007669"/>
    <property type="project" value="UniProtKB-KW"/>
</dbReference>
<dbReference type="InterPro" id="IPR012337">
    <property type="entry name" value="RNaseH-like_sf"/>
</dbReference>
<evidence type="ECO:0000256" key="1">
    <source>
        <dbReference type="ARBA" id="ARBA00022884"/>
    </source>
</evidence>
<dbReference type="SUPFAM" id="SSF53098">
    <property type="entry name" value="Ribonuclease H-like"/>
    <property type="match status" value="1"/>
</dbReference>
<dbReference type="InterPro" id="IPR036397">
    <property type="entry name" value="RNaseH_sf"/>
</dbReference>
<keyword evidence="1" id="KW-0694">RNA-binding</keyword>
<dbReference type="AlphaFoldDB" id="A0A9P8ML34"/>
<dbReference type="PROSITE" id="PS50994">
    <property type="entry name" value="INTEGRASE"/>
    <property type="match status" value="1"/>
</dbReference>
<dbReference type="GeneID" id="68360835"/>
<feature type="domain" description="Integrase catalytic" evidence="2">
    <location>
        <begin position="1"/>
        <end position="124"/>
    </location>
</feature>
<dbReference type="InterPro" id="IPR050951">
    <property type="entry name" value="Retrovirus_Pol_polyprotein"/>
</dbReference>
<evidence type="ECO:0000313" key="4">
    <source>
        <dbReference type="Proteomes" id="UP000824596"/>
    </source>
</evidence>
<organism evidence="3 4">
    <name type="scientific">Hirsutella rhossiliensis</name>
    <dbReference type="NCBI Taxonomy" id="111463"/>
    <lineage>
        <taxon>Eukaryota</taxon>
        <taxon>Fungi</taxon>
        <taxon>Dikarya</taxon>
        <taxon>Ascomycota</taxon>
        <taxon>Pezizomycotina</taxon>
        <taxon>Sordariomycetes</taxon>
        <taxon>Hypocreomycetidae</taxon>
        <taxon>Hypocreales</taxon>
        <taxon>Ophiocordycipitaceae</taxon>
        <taxon>Hirsutella</taxon>
    </lineage>
</organism>
<dbReference type="EMBL" id="JAIZPD010000022">
    <property type="protein sequence ID" value="KAH0957158.1"/>
    <property type="molecule type" value="Genomic_DNA"/>
</dbReference>
<name>A0A9P8ML34_9HYPO</name>
<evidence type="ECO:0000259" key="2">
    <source>
        <dbReference type="PROSITE" id="PS50994"/>
    </source>
</evidence>
<sequence>MKAHDLATLFVRDVWKLHGLPDSIVSDRGPLFVSEFWKAVCHRLQINISLSTAYHPETDGQTENANSFLEQYLRQYGSFAQDDWDEWLPLAEFAARNVVSDSTGMSPFFANTGYHPRMSFGPPRAIPLAASKDLAERCNEGNEFVAKMQEITDLLRTNLLSAQASQEQFANANRSPAPAYRVGDMVLLSTRNIDSARPIPKLDHKFIGPFRIERVLNLTPTN</sequence>
<dbReference type="Proteomes" id="UP000824596">
    <property type="component" value="Unassembled WGS sequence"/>
</dbReference>
<keyword evidence="4" id="KW-1185">Reference proteome</keyword>